<evidence type="ECO:0000256" key="6">
    <source>
        <dbReference type="ARBA" id="ARBA00023136"/>
    </source>
</evidence>
<keyword evidence="3" id="KW-1134">Transmembrane beta strand</keyword>
<evidence type="ECO:0000256" key="1">
    <source>
        <dbReference type="ARBA" id="ARBA00004571"/>
    </source>
</evidence>
<keyword evidence="5 8" id="KW-0732">Signal</keyword>
<dbReference type="InterPro" id="IPR036942">
    <property type="entry name" value="Beta-barrel_TonB_sf"/>
</dbReference>
<evidence type="ECO:0000313" key="10">
    <source>
        <dbReference type="Proteomes" id="UP000238823"/>
    </source>
</evidence>
<keyword evidence="4" id="KW-0812">Transmembrane</keyword>
<sequence>MRIRRRYLALAIPLLQAWASPAQARAAAPPSKAQAAERVEAAPTAPVAALRGRVRERGSSRAPISGATVIVVDAPADVRPGKRAEQPLDPDHIAWMHESQTDADGIFELPGVPVGALRVVVVAGGYARLEQWAELEAKGGELELYLEPDRDGPYRTVVATKRRSSWTEIEPLHTLDGRQARHYPGSGDDPVLAAMNLPGVARGPAGLGLTSFRGGDPREVGIYVDGHPVPRAFHVIPMASVLSPPMIAGIELSPGNYPASYGGFGGGLVQVTSRPGRRDGIHGEAHLDLFDVGATTEGPVGKGSVHVGVRRSHVGEILRAIPLPNLTAPNFWDYMTRLDHPLGGGHAIGLRGFGAGDRLRLSDYFDFRSSFHRFDFDYRFERGAWQVLVSPSLRLDHTNLNQSSDDRFARRKAQVYSLRAAFGWQALEWLALDFGADAVVESWRRRQHGQLTFNSDAGFYFPSSPEEFDGAQLRFGAWLATALRLGDWSLIPSVRLNVFAYGPKPSVRVDPRVHLRGPLSERAQVFASAGLYAIPIAGAHERGTTGPLEENSGFGSNRVDIPEYLLTYFDPAIGGESIGRYASATTVTHASVGFEAELPWDVDLRALGFFRSARAHTPEYEPITDDPDQPFTGVPLPELEYYGRRRAMGLELLLRRNLAPGLLDGWLGYTLLFARTEDQPNVWLPAVFDQRHNFVALLSVALPHEIRVGLRFRLGSGNPLEPITAREVIPLSVDEVYYLPLRGPRGSEYQPLFHQLDIRIDKTWIRDRASVSVYFDVQNVYNHWYPEIWIYSYDWSAREQAIGLPIYPSLGLSVSY</sequence>
<comment type="caution">
    <text evidence="9">The sequence shown here is derived from an EMBL/GenBank/DDBJ whole genome shotgun (WGS) entry which is preliminary data.</text>
</comment>
<evidence type="ECO:0000256" key="8">
    <source>
        <dbReference type="SAM" id="SignalP"/>
    </source>
</evidence>
<dbReference type="Gene3D" id="2.40.170.20">
    <property type="entry name" value="TonB-dependent receptor, beta-barrel domain"/>
    <property type="match status" value="1"/>
</dbReference>
<evidence type="ECO:0000256" key="5">
    <source>
        <dbReference type="ARBA" id="ARBA00022729"/>
    </source>
</evidence>
<dbReference type="Pfam" id="PF13620">
    <property type="entry name" value="CarboxypepD_reg"/>
    <property type="match status" value="1"/>
</dbReference>
<proteinExistence type="predicted"/>
<dbReference type="GO" id="GO:0044718">
    <property type="term" value="P:siderophore transmembrane transport"/>
    <property type="evidence" value="ECO:0007669"/>
    <property type="project" value="TreeGrafter"/>
</dbReference>
<dbReference type="GO" id="GO:0015344">
    <property type="term" value="F:siderophore uptake transmembrane transporter activity"/>
    <property type="evidence" value="ECO:0007669"/>
    <property type="project" value="TreeGrafter"/>
</dbReference>
<reference evidence="9 10" key="1">
    <citation type="submission" date="2018-03" db="EMBL/GenBank/DDBJ databases">
        <title>Draft Genome Sequences of the Obligatory Marine Myxobacteria Enhygromyxa salina SWB007.</title>
        <authorList>
            <person name="Poehlein A."/>
            <person name="Moghaddam J.A."/>
            <person name="Harms H."/>
            <person name="Alanjari M."/>
            <person name="Koenig G.M."/>
            <person name="Daniel R."/>
            <person name="Schaeberle T.F."/>
        </authorList>
    </citation>
    <scope>NUCLEOTIDE SEQUENCE [LARGE SCALE GENOMIC DNA]</scope>
    <source>
        <strain evidence="9 10">SWB007</strain>
    </source>
</reference>
<keyword evidence="7" id="KW-0998">Cell outer membrane</keyword>
<dbReference type="AlphaFoldDB" id="A0A2S9YNB6"/>
<dbReference type="PANTHER" id="PTHR30069">
    <property type="entry name" value="TONB-DEPENDENT OUTER MEMBRANE RECEPTOR"/>
    <property type="match status" value="1"/>
</dbReference>
<keyword evidence="6" id="KW-0472">Membrane</keyword>
<dbReference type="OrthoDB" id="9145970at2"/>
<keyword evidence="2" id="KW-0813">Transport</keyword>
<dbReference type="SUPFAM" id="SSF49464">
    <property type="entry name" value="Carboxypeptidase regulatory domain-like"/>
    <property type="match status" value="1"/>
</dbReference>
<dbReference type="GO" id="GO:0009279">
    <property type="term" value="C:cell outer membrane"/>
    <property type="evidence" value="ECO:0007669"/>
    <property type="project" value="UniProtKB-SubCell"/>
</dbReference>
<dbReference type="InterPro" id="IPR039426">
    <property type="entry name" value="TonB-dep_rcpt-like"/>
</dbReference>
<organism evidence="9 10">
    <name type="scientific">Enhygromyxa salina</name>
    <dbReference type="NCBI Taxonomy" id="215803"/>
    <lineage>
        <taxon>Bacteria</taxon>
        <taxon>Pseudomonadati</taxon>
        <taxon>Myxococcota</taxon>
        <taxon>Polyangia</taxon>
        <taxon>Nannocystales</taxon>
        <taxon>Nannocystaceae</taxon>
        <taxon>Enhygromyxa</taxon>
    </lineage>
</organism>
<dbReference type="RefSeq" id="WP_106090706.1">
    <property type="nucleotide sequence ID" value="NZ_PVNL01000073.1"/>
</dbReference>
<dbReference type="SUPFAM" id="SSF56935">
    <property type="entry name" value="Porins"/>
    <property type="match status" value="1"/>
</dbReference>
<feature type="signal peptide" evidence="8">
    <location>
        <begin position="1"/>
        <end position="24"/>
    </location>
</feature>
<dbReference type="PANTHER" id="PTHR30069:SF29">
    <property type="entry name" value="HEMOGLOBIN AND HEMOGLOBIN-HAPTOGLOBIN-BINDING PROTEIN 1-RELATED"/>
    <property type="match status" value="1"/>
</dbReference>
<feature type="chain" id="PRO_5015473828" evidence="8">
    <location>
        <begin position="25"/>
        <end position="816"/>
    </location>
</feature>
<name>A0A2S9YNB6_9BACT</name>
<gene>
    <name evidence="9" type="ORF">ENSA7_37310</name>
</gene>
<comment type="subcellular location">
    <subcellularLocation>
        <location evidence="1">Cell outer membrane</location>
        <topology evidence="1">Multi-pass membrane protein</topology>
    </subcellularLocation>
</comment>
<evidence type="ECO:0000256" key="7">
    <source>
        <dbReference type="ARBA" id="ARBA00023237"/>
    </source>
</evidence>
<dbReference type="InterPro" id="IPR008969">
    <property type="entry name" value="CarboxyPept-like_regulatory"/>
</dbReference>
<evidence type="ECO:0000256" key="3">
    <source>
        <dbReference type="ARBA" id="ARBA00022452"/>
    </source>
</evidence>
<evidence type="ECO:0000256" key="2">
    <source>
        <dbReference type="ARBA" id="ARBA00022448"/>
    </source>
</evidence>
<evidence type="ECO:0000256" key="4">
    <source>
        <dbReference type="ARBA" id="ARBA00022692"/>
    </source>
</evidence>
<dbReference type="Proteomes" id="UP000238823">
    <property type="component" value="Unassembled WGS sequence"/>
</dbReference>
<evidence type="ECO:0000313" key="9">
    <source>
        <dbReference type="EMBL" id="PRQ06578.1"/>
    </source>
</evidence>
<protein>
    <submittedName>
        <fullName evidence="9">Uncharacterized protein</fullName>
    </submittedName>
</protein>
<accession>A0A2S9YNB6</accession>
<dbReference type="EMBL" id="PVNL01000073">
    <property type="protein sequence ID" value="PRQ06578.1"/>
    <property type="molecule type" value="Genomic_DNA"/>
</dbReference>